<dbReference type="InterPro" id="IPR042219">
    <property type="entry name" value="AAA_lid_11_sf"/>
</dbReference>
<gene>
    <name evidence="16" type="ORF">EBH_0000720</name>
</gene>
<dbReference type="Gene3D" id="1.10.8.720">
    <property type="entry name" value="Region D6 of dynein motor"/>
    <property type="match status" value="1"/>
</dbReference>
<keyword evidence="10" id="KW-0505">Motor protein</keyword>
<evidence type="ECO:0000256" key="8">
    <source>
        <dbReference type="ARBA" id="ARBA00023054"/>
    </source>
</evidence>
<feature type="compositionally biased region" description="Gly residues" evidence="14">
    <location>
        <begin position="2243"/>
        <end position="2265"/>
    </location>
</feature>
<dbReference type="InterPro" id="IPR035706">
    <property type="entry name" value="AAA_9"/>
</dbReference>
<dbReference type="Pfam" id="PF18198">
    <property type="entry name" value="AAA_lid_11"/>
    <property type="match status" value="1"/>
</dbReference>
<dbReference type="InterPro" id="IPR041466">
    <property type="entry name" value="Dynein_AAA5_ext"/>
</dbReference>
<dbReference type="OrthoDB" id="424310at2759"/>
<dbReference type="FunFam" id="1.20.920.20:FF:000001">
    <property type="entry name" value="dynein heavy chain 2, axonemal"/>
    <property type="match status" value="1"/>
</dbReference>
<evidence type="ECO:0000256" key="2">
    <source>
        <dbReference type="ARBA" id="ARBA00022490"/>
    </source>
</evidence>
<dbReference type="PANTHER" id="PTHR22878">
    <property type="entry name" value="DYNEIN HEAVY CHAIN 6, AXONEMAL-LIKE-RELATED"/>
    <property type="match status" value="1"/>
</dbReference>
<dbReference type="InterPro" id="IPR024743">
    <property type="entry name" value="Dynein_HC_stalk"/>
</dbReference>
<evidence type="ECO:0000256" key="4">
    <source>
        <dbReference type="ARBA" id="ARBA00022737"/>
    </source>
</evidence>
<keyword evidence="9" id="KW-0969">Cilium</keyword>
<dbReference type="InterPro" id="IPR027417">
    <property type="entry name" value="P-loop_NTPase"/>
</dbReference>
<dbReference type="EMBL" id="HG712793">
    <property type="protein sequence ID" value="CDJ51425.1"/>
    <property type="molecule type" value="Genomic_DNA"/>
</dbReference>
<dbReference type="SMART" id="SM00382">
    <property type="entry name" value="AAA"/>
    <property type="match status" value="1"/>
</dbReference>
<keyword evidence="8 13" id="KW-0175">Coiled coil</keyword>
<reference evidence="16" key="1">
    <citation type="submission" date="2013-10" db="EMBL/GenBank/DDBJ databases">
        <title>Genomic analysis of the causative agents of coccidiosis in chickens.</title>
        <authorList>
            <person name="Reid A.J."/>
            <person name="Blake D."/>
            <person name="Billington K."/>
            <person name="Browne H."/>
            <person name="Dunn M."/>
            <person name="Hung S."/>
            <person name="Kawahara F."/>
            <person name="Miranda-Saavedra D."/>
            <person name="Mourier T."/>
            <person name="Nagra H."/>
            <person name="Otto T.D."/>
            <person name="Rawlings N."/>
            <person name="Sanchez A."/>
            <person name="Sanders M."/>
            <person name="Subramaniam C."/>
            <person name="Tay Y."/>
            <person name="Dear P."/>
            <person name="Doerig C."/>
            <person name="Gruber A."/>
            <person name="Parkinson J."/>
            <person name="Shirley M."/>
            <person name="Wan K.L."/>
            <person name="Berriman M."/>
            <person name="Tomley F."/>
            <person name="Pain A."/>
        </authorList>
    </citation>
    <scope>NUCLEOTIDE SEQUENCE [LARGE SCALE GENOMIC DNA]</scope>
    <source>
        <strain evidence="16">Houghton</strain>
    </source>
</reference>
<evidence type="ECO:0000256" key="11">
    <source>
        <dbReference type="ARBA" id="ARBA00023212"/>
    </source>
</evidence>
<dbReference type="Pfam" id="PF03028">
    <property type="entry name" value="Dynein_heavy"/>
    <property type="match status" value="1"/>
</dbReference>
<feature type="region of interest" description="Disordered" evidence="14">
    <location>
        <begin position="2200"/>
        <end position="2291"/>
    </location>
</feature>
<dbReference type="Gene3D" id="1.10.8.1220">
    <property type="match status" value="1"/>
</dbReference>
<dbReference type="Pfam" id="PF17852">
    <property type="entry name" value="Dynein_AAA_lid"/>
    <property type="match status" value="1"/>
</dbReference>
<dbReference type="GO" id="GO:0030286">
    <property type="term" value="C:dynein complex"/>
    <property type="evidence" value="ECO:0007669"/>
    <property type="project" value="UniProtKB-KW"/>
</dbReference>
<dbReference type="Pfam" id="PF17857">
    <property type="entry name" value="AAA_lid_1"/>
    <property type="match status" value="1"/>
</dbReference>
<dbReference type="Pfam" id="PF12777">
    <property type="entry name" value="MT"/>
    <property type="match status" value="1"/>
</dbReference>
<keyword evidence="5" id="KW-0547">Nucleotide-binding</keyword>
<evidence type="ECO:0000313" key="17">
    <source>
        <dbReference type="Proteomes" id="UP000030750"/>
    </source>
</evidence>
<feature type="domain" description="AAA+ ATPase" evidence="15">
    <location>
        <begin position="270"/>
        <end position="416"/>
    </location>
</feature>
<evidence type="ECO:0000256" key="3">
    <source>
        <dbReference type="ARBA" id="ARBA00022701"/>
    </source>
</evidence>
<dbReference type="InterPro" id="IPR041228">
    <property type="entry name" value="Dynein_C"/>
</dbReference>
<dbReference type="InterPro" id="IPR004273">
    <property type="entry name" value="Dynein_heavy_D6_P-loop"/>
</dbReference>
<evidence type="ECO:0000256" key="7">
    <source>
        <dbReference type="ARBA" id="ARBA00023017"/>
    </source>
</evidence>
<dbReference type="Proteomes" id="UP000030750">
    <property type="component" value="Unassembled WGS sequence"/>
</dbReference>
<dbReference type="Gene3D" id="1.10.472.130">
    <property type="match status" value="1"/>
</dbReference>
<keyword evidence="4" id="KW-0677">Repeat</keyword>
<dbReference type="InterPro" id="IPR041658">
    <property type="entry name" value="AAA_lid_11"/>
</dbReference>
<dbReference type="GO" id="GO:0045505">
    <property type="term" value="F:dynein intermediate chain binding"/>
    <property type="evidence" value="ECO:0007669"/>
    <property type="project" value="InterPro"/>
</dbReference>
<dbReference type="SUPFAM" id="SSF52540">
    <property type="entry name" value="P-loop containing nucleoside triphosphate hydrolases"/>
    <property type="match status" value="2"/>
</dbReference>
<evidence type="ECO:0000256" key="1">
    <source>
        <dbReference type="ARBA" id="ARBA00004430"/>
    </source>
</evidence>
<dbReference type="Pfam" id="PF12780">
    <property type="entry name" value="AAA_8"/>
    <property type="match status" value="1"/>
</dbReference>
<dbReference type="GO" id="GO:0005874">
    <property type="term" value="C:microtubule"/>
    <property type="evidence" value="ECO:0007669"/>
    <property type="project" value="UniProtKB-KW"/>
</dbReference>
<keyword evidence="17" id="KW-1185">Reference proteome</keyword>
<dbReference type="Pfam" id="PF12781">
    <property type="entry name" value="AAA_9"/>
    <property type="match status" value="1"/>
</dbReference>
<evidence type="ECO:0000259" key="15">
    <source>
        <dbReference type="SMART" id="SM00382"/>
    </source>
</evidence>
<accession>U6LUH4</accession>
<evidence type="ECO:0000256" key="5">
    <source>
        <dbReference type="ARBA" id="ARBA00022741"/>
    </source>
</evidence>
<feature type="coiled-coil region" evidence="13">
    <location>
        <begin position="858"/>
        <end position="958"/>
    </location>
</feature>
<sequence length="2539" mass="283896">MSKERGGFKPSHLHKWIVLDGDIDAEWIESMNTVMDDNKVLTLVSNERIPFTPTMRMIFEIADMKHASPATVSRGGVVFINETDVGWKPFVDSWRETLADQVAQSQFYLLFSYYFESNIDTFRRTLKFVCPMTDIAFVDGICSFIDALLYKDKATTEMLKSKSVEELKVIYEGYFLSALMWTVGACVADDKAVNYRSQFSSWLRAAARIKFPEGGLCFDYYFEDKTAQWVLWSTQLKPYEPVTEMLFNKIIVATTDTLRINYVNELFCKRGRAVLLVGACGSGKSTIVKDFLRRLPPEFESATINLNSYTDSRTLQNILASNIEKRTGHTYGPVGNKRIVYFIDDLNMPFVDKYETQPPLELLRQLMDYGSMFDRSHLEDRMNIVDVQYMGCMNPTAGSFTISSRLQRHFSVLTCFEPEAETIERVYGSILQHHLQGFDGCVAELKDSIVGSVIELFNLMHADPAFVHSAKKFHYNFNLRDISNIFEGLLLSSPSLYKQTTGGRVKMIRLLLHEANRVLRDRLICEADMTAFDNIIQAVTKKYFQDEQQDLLHAQPNVMCSFLSEAAGNDAVYTPAPDMASLRAVLSEKLEEYSQTFTEMNLILFDDAVLHVSRICRVIHLPAGHALLVGVGGSGKQSLSKLACFIAKVDVYQIAVSQHYDCAAFKTDLQELMNKALVRPGTPHALLLTDQQIVDEEILVFINDLLASGNIPDLFTREEYEQIFATLRKQLRPGTTANTREAMMQVFKDKVQTNVKVIICHSPVGEHLRVRARKFPGLISGTTIDQFHPWSRDALVQTGTAFLQDIELPSEELRGLLAEHMANVHLSIDAANERFLREEKRYNYTTPKSYLELIAFYKQFLERKREEANQSIERLQKGLQTLNETTAEVEGLREDLKEKMSVADEKKAAADAIVEQVLKASAVADEEAVIANAEKEKANQLSAQAAEIQQKADEELSEAMPAMERAREAVKCLTKPAIQELKSLPKPPAECLEVTKAVLIMRGETKNTEWKAAQKMMSDPAKFLDQVRAFDAENMTEETVAAITPIISQPFFNFEVMKGKSLAAAFLANWVINIVTYNTIYRKVKPLMDKFAEATESKNKADSNLAQVLERVKEINDKVAKLQQKLQEADEERQSVVAQATECQLKLDLAERLVNGLSDENKRWNEAMNELESSKLTVIGDYLLAAAFVSYAGAFSAPFRIGLIEGEWKADLVKQNIPFTPTVSPLEVLADEADIAKWKNEGLPADRISIENAAIVNSCMRWPLLIDPQLQGTRWVKQRGHDSLITVSVNRDRWLSKITDAIRNGDVLLIENLSENIDPVLDPLVSRSVSRKGRTVYVKLGGEDIEFNSNFRLLLQTKLPNPHYKPEIAAQCTLVNFTVTPEGLEEQFLAMIVNAEQPDLETSKQALTRKQNEYKVTLAQLEDKLLFELSNADPELILANTTLVESLEETKRTTKEIQEQQGMAKEREEQINRSREAYRSSANESSLLYFVLTRLRSINPMYQYSLDSFITFVYKVLRCLRPDRLITAISDYIRNMLPNGGIYLDGDSALSFYEILESSFEEATATTPIFFILSPGADPVKEIEALGRKLGYTPHFNLHNVALGQGQDVVAMQKLDLAHKEGHWVLLQNIHLMPRWTTELEKKLDKFSSEGPHPNFRCFLSSELCDYIPVGILDRSIKLTNEPPQGLQANLKRAFACFPKDDFDEKDQKVKAIIFGLCFFHAVLLERKRFGPRGWNMNYPFSMGDLRDSSLVLLNYMEQQQGGSKVPWDDLKYIFGEIMYGGHIIDPRDRLDRLLDEAELFPFCEQHEGVSYKTPPAQSYERYMECVLSMPPETPLAFGLHPNTEIGYRTQQCEDLFKTLLESEGAASSGSSNKSGNENDGETLCKEILEELGDARFDVEEIGQSIPDEEKGPYQHVFLQECQCMNVLVKEISRSLVEVELGFKGELTFSASMEKLVEDIRMNRVPASWMKVSFASCRPLASWISDVKQRFEHLSEWTKEPSQTPKVVNLARLFSPQSFLTAIKEVCSQQHHLELNKLNVITTVTKKDLSAIDAPAREGAFVTGCVLDGARWDVQASCLAESKPKELFFPMPVIHCKGAGAAVSRGVGKRLRQRQQKKQVAPSTAAAVFSSKGADIQLQQQQQLLHQKQKQLLQQKQQQQQESWLYWLREETGGVVLVAACPPPLVKGLGFRILVDEDDGTASPPRSFSFLPSATTVTSASPRTSTTVSTTSTSSPTDASTGSGTGGGPDAGTGSGSGSGSGSGPAGPTVPTPPAGPTTPPAPTARIVVPPSSGMCSEIQLSAKGSSSNDPTDQTLKYTWSNTGAAALSLQNFFLTAEEEEATIPQDVVYAAANEFISRYPGSPTITLEFSVTVTDVNGEMDTASGRLTLSLSLEPPILSLTSADSFTINKEQSVDLVVRPEYCPLVATGFDPGVSLQWTASCPQDSRSADQLLRLSSSSSSSTLQDKASVRPYTLTPGYTYTVTASLRYTADASRTAKQSFTIKVSTDAVQIRMQFTPHPNPQTGSDVSEYEDDYFGF</sequence>
<dbReference type="Gene3D" id="3.10.490.20">
    <property type="match status" value="1"/>
</dbReference>
<evidence type="ECO:0000256" key="13">
    <source>
        <dbReference type="SAM" id="Coils"/>
    </source>
</evidence>
<reference evidence="16" key="2">
    <citation type="submission" date="2013-10" db="EMBL/GenBank/DDBJ databases">
        <authorList>
            <person name="Aslett M."/>
        </authorList>
    </citation>
    <scope>NUCLEOTIDE SEQUENCE [LARGE SCALE GENOMIC DNA]</scope>
    <source>
        <strain evidence="16">Houghton</strain>
    </source>
</reference>
<evidence type="ECO:0000256" key="9">
    <source>
        <dbReference type="ARBA" id="ARBA00023069"/>
    </source>
</evidence>
<dbReference type="InterPro" id="IPR026983">
    <property type="entry name" value="DHC"/>
</dbReference>
<name>U6LUH4_9EIME</name>
<dbReference type="GO" id="GO:0051959">
    <property type="term" value="F:dynein light intermediate chain binding"/>
    <property type="evidence" value="ECO:0007669"/>
    <property type="project" value="InterPro"/>
</dbReference>
<dbReference type="PANTHER" id="PTHR22878:SF69">
    <property type="entry name" value="DYNEIN HEAVY CHAIN"/>
    <property type="match status" value="1"/>
</dbReference>
<evidence type="ECO:0000256" key="10">
    <source>
        <dbReference type="ARBA" id="ARBA00023175"/>
    </source>
</evidence>
<organism evidence="16 17">
    <name type="scientific">Eimeria brunetti</name>
    <dbReference type="NCBI Taxonomy" id="51314"/>
    <lineage>
        <taxon>Eukaryota</taxon>
        <taxon>Sar</taxon>
        <taxon>Alveolata</taxon>
        <taxon>Apicomplexa</taxon>
        <taxon>Conoidasida</taxon>
        <taxon>Coccidia</taxon>
        <taxon>Eucoccidiorida</taxon>
        <taxon>Eimeriorina</taxon>
        <taxon>Eimeriidae</taxon>
        <taxon>Eimeria</taxon>
    </lineage>
</organism>
<dbReference type="GO" id="GO:0005930">
    <property type="term" value="C:axoneme"/>
    <property type="evidence" value="ECO:0007669"/>
    <property type="project" value="UniProtKB-SubCell"/>
</dbReference>
<keyword evidence="11" id="KW-0206">Cytoskeleton</keyword>
<keyword evidence="3" id="KW-0493">Microtubule</keyword>
<dbReference type="InterPro" id="IPR024317">
    <property type="entry name" value="Dynein_heavy_chain_D4_dom"/>
</dbReference>
<feature type="compositionally biased region" description="Low complexity" evidence="14">
    <location>
        <begin position="2212"/>
        <end position="2242"/>
    </location>
</feature>
<dbReference type="Gene3D" id="1.20.920.20">
    <property type="match status" value="1"/>
</dbReference>
<evidence type="ECO:0000313" key="16">
    <source>
        <dbReference type="EMBL" id="CDJ51425.1"/>
    </source>
</evidence>
<dbReference type="InterPro" id="IPR003593">
    <property type="entry name" value="AAA+_ATPase"/>
</dbReference>
<dbReference type="Pfam" id="PF18199">
    <property type="entry name" value="Dynein_C"/>
    <property type="match status" value="1"/>
</dbReference>
<dbReference type="InterPro" id="IPR041589">
    <property type="entry name" value="DNAH3_AAA_lid_1"/>
</dbReference>
<evidence type="ECO:0000256" key="14">
    <source>
        <dbReference type="SAM" id="MobiDB-lite"/>
    </source>
</evidence>
<dbReference type="Gene3D" id="1.20.1270.280">
    <property type="match status" value="1"/>
</dbReference>
<keyword evidence="6" id="KW-0067">ATP-binding</keyword>
<dbReference type="GO" id="GO:0005524">
    <property type="term" value="F:ATP binding"/>
    <property type="evidence" value="ECO:0007669"/>
    <property type="project" value="UniProtKB-KW"/>
</dbReference>
<feature type="region of interest" description="Disordered" evidence="14">
    <location>
        <begin position="1457"/>
        <end position="1477"/>
    </location>
</feature>
<evidence type="ECO:0000256" key="12">
    <source>
        <dbReference type="ARBA" id="ARBA00023273"/>
    </source>
</evidence>
<keyword evidence="2" id="KW-0963">Cytoplasm</keyword>
<feature type="coiled-coil region" evidence="13">
    <location>
        <begin position="1098"/>
        <end position="1174"/>
    </location>
</feature>
<evidence type="ECO:0000256" key="6">
    <source>
        <dbReference type="ARBA" id="ARBA00022840"/>
    </source>
</evidence>
<dbReference type="GO" id="GO:0007018">
    <property type="term" value="P:microtubule-based movement"/>
    <property type="evidence" value="ECO:0007669"/>
    <property type="project" value="InterPro"/>
</dbReference>
<dbReference type="Pfam" id="PF12775">
    <property type="entry name" value="AAA_7"/>
    <property type="match status" value="1"/>
</dbReference>
<comment type="subcellular location">
    <subcellularLocation>
        <location evidence="1">Cytoplasm</location>
        <location evidence="1">Cytoskeleton</location>
        <location evidence="1">Cilium axoneme</location>
    </subcellularLocation>
</comment>
<dbReference type="GO" id="GO:0008569">
    <property type="term" value="F:minus-end-directed microtubule motor activity"/>
    <property type="evidence" value="ECO:0007669"/>
    <property type="project" value="InterPro"/>
</dbReference>
<keyword evidence="12" id="KW-0966">Cell projection</keyword>
<dbReference type="InterPro" id="IPR043160">
    <property type="entry name" value="Dynein_C_barrel"/>
</dbReference>
<dbReference type="Gene3D" id="6.10.140.1060">
    <property type="match status" value="1"/>
</dbReference>
<feature type="compositionally biased region" description="Pro residues" evidence="14">
    <location>
        <begin position="2268"/>
        <end position="2283"/>
    </location>
</feature>
<dbReference type="VEuPathDB" id="ToxoDB:EBH_0000720"/>
<protein>
    <recommendedName>
        <fullName evidence="15">AAA+ ATPase domain-containing protein</fullName>
    </recommendedName>
</protein>
<proteinExistence type="predicted"/>
<dbReference type="FunFam" id="3.40.50.300:FF:000049">
    <property type="entry name" value="Dynein, axonemal, heavy chain 5"/>
    <property type="match status" value="1"/>
</dbReference>
<dbReference type="FunFam" id="3.40.50.300:FF:000153">
    <property type="entry name" value="Dynein axonemal heavy chain 1"/>
    <property type="match status" value="1"/>
</dbReference>
<dbReference type="Gene3D" id="1.20.920.30">
    <property type="match status" value="1"/>
</dbReference>
<keyword evidence="7" id="KW-0243">Dynein</keyword>
<dbReference type="Gene3D" id="3.40.50.300">
    <property type="entry name" value="P-loop containing nucleotide triphosphate hydrolases"/>
    <property type="match status" value="4"/>
</dbReference>